<dbReference type="GO" id="GO:0015421">
    <property type="term" value="F:ABC-type oligopeptide transporter activity"/>
    <property type="evidence" value="ECO:0007669"/>
    <property type="project" value="TreeGrafter"/>
</dbReference>
<dbReference type="EMBL" id="ABAW02000018">
    <property type="protein sequence ID" value="EDP11675.1"/>
    <property type="molecule type" value="Genomic_DNA"/>
</dbReference>
<sequence>MAFYISHRLSSSRFCDQILVFKDGKIVEQGNHNELMELKNYYFELYEMQSKYYVEKQ</sequence>
<dbReference type="PANTHER" id="PTHR43394">
    <property type="entry name" value="ATP-DEPENDENT PERMEASE MDL1, MITOCHONDRIAL"/>
    <property type="match status" value="1"/>
</dbReference>
<evidence type="ECO:0008006" key="3">
    <source>
        <dbReference type="Google" id="ProtNLM"/>
    </source>
</evidence>
<dbReference type="Gene3D" id="3.40.50.300">
    <property type="entry name" value="P-loop containing nucleotide triphosphate hydrolases"/>
    <property type="match status" value="1"/>
</dbReference>
<dbReference type="SUPFAM" id="SSF52540">
    <property type="entry name" value="P-loop containing nucleoside triphosphate hydrolases"/>
    <property type="match status" value="1"/>
</dbReference>
<accession>A8RAM5</accession>
<dbReference type="eggNOG" id="COG1132">
    <property type="taxonomic scope" value="Bacteria"/>
</dbReference>
<proteinExistence type="predicted"/>
<dbReference type="HOGENOM" id="CLU_000604_61_13_9"/>
<protein>
    <recommendedName>
        <fullName evidence="3">ABC transporter ATP-binding protein</fullName>
    </recommendedName>
</protein>
<reference evidence="1 2" key="1">
    <citation type="submission" date="2007-09" db="EMBL/GenBank/DDBJ databases">
        <title>Draft genome sequence of Eubacterium dolichum (DSM 3991).</title>
        <authorList>
            <person name="Sudarsanam P."/>
            <person name="Ley R."/>
            <person name="Guruge J."/>
            <person name="Turnbaugh P.J."/>
            <person name="Mahowald M."/>
            <person name="Liep D."/>
            <person name="Gordon J."/>
        </authorList>
    </citation>
    <scope>NUCLEOTIDE SEQUENCE [LARGE SCALE GENOMIC DNA]</scope>
    <source>
        <strain evidence="1 2">DSM 3991</strain>
    </source>
</reference>
<reference evidence="1 2" key="2">
    <citation type="submission" date="2007-09" db="EMBL/GenBank/DDBJ databases">
        <authorList>
            <person name="Fulton L."/>
            <person name="Clifton S."/>
            <person name="Fulton B."/>
            <person name="Xu J."/>
            <person name="Minx P."/>
            <person name="Pepin K.H."/>
            <person name="Johnson M."/>
            <person name="Thiruvilangam P."/>
            <person name="Bhonagiri V."/>
            <person name="Nash W.E."/>
            <person name="Mardis E.R."/>
            <person name="Wilson R.K."/>
        </authorList>
    </citation>
    <scope>NUCLEOTIDE SEQUENCE [LARGE SCALE GENOMIC DNA]</scope>
    <source>
        <strain evidence="1 2">DSM 3991</strain>
    </source>
</reference>
<evidence type="ECO:0000313" key="1">
    <source>
        <dbReference type="EMBL" id="EDP11675.1"/>
    </source>
</evidence>
<dbReference type="InterPro" id="IPR027417">
    <property type="entry name" value="P-loop_NTPase"/>
</dbReference>
<gene>
    <name evidence="1" type="ORF">EUBDOL_00854</name>
</gene>
<organism evidence="1 2">
    <name type="scientific">Amedibacillus dolichus DSM 3991</name>
    <dbReference type="NCBI Taxonomy" id="428127"/>
    <lineage>
        <taxon>Bacteria</taxon>
        <taxon>Bacillati</taxon>
        <taxon>Bacillota</taxon>
        <taxon>Erysipelotrichia</taxon>
        <taxon>Erysipelotrichales</taxon>
        <taxon>Erysipelotrichaceae</taxon>
        <taxon>Amedibacillus</taxon>
    </lineage>
</organism>
<dbReference type="AlphaFoldDB" id="A8RAM5"/>
<name>A8RAM5_9FIRM</name>
<dbReference type="PANTHER" id="PTHR43394:SF1">
    <property type="entry name" value="ATP-BINDING CASSETTE SUB-FAMILY B MEMBER 10, MITOCHONDRIAL"/>
    <property type="match status" value="1"/>
</dbReference>
<dbReference type="STRING" id="428127.EUBDOL_00854"/>
<dbReference type="GO" id="GO:0090374">
    <property type="term" value="P:oligopeptide export from mitochondrion"/>
    <property type="evidence" value="ECO:0007669"/>
    <property type="project" value="TreeGrafter"/>
</dbReference>
<dbReference type="InterPro" id="IPR039421">
    <property type="entry name" value="Type_1_exporter"/>
</dbReference>
<dbReference type="Proteomes" id="UP000004090">
    <property type="component" value="Unassembled WGS sequence"/>
</dbReference>
<evidence type="ECO:0000313" key="2">
    <source>
        <dbReference type="Proteomes" id="UP000004090"/>
    </source>
</evidence>
<comment type="caution">
    <text evidence="1">The sequence shown here is derived from an EMBL/GenBank/DDBJ whole genome shotgun (WGS) entry which is preliminary data.</text>
</comment>